<dbReference type="Proteomes" id="UP000305067">
    <property type="component" value="Unassembled WGS sequence"/>
</dbReference>
<proteinExistence type="predicted"/>
<feature type="region of interest" description="Disordered" evidence="1">
    <location>
        <begin position="120"/>
        <end position="140"/>
    </location>
</feature>
<sequence length="226" mass="25126">MVKSLSERAESPSRAHIADEQAAPAPNHQFDVSTLPDAHDPVLDRTSFLLFLTILKTCWDPSADLKGSVALPTASGPSSQSKLQDQHGFMQHYLDLDPSAAVLVRACLLRVREMVKESLYRGDDDEESTQPSNSADSRHTADPLLSLYNFGSSSRLYKTALDVSIAVRETDVALYRMMLEDALKEKKKLIELAERVSGTLVEMSEEKAEKVKVGEERRESYLDVDT</sequence>
<evidence type="ECO:0000256" key="1">
    <source>
        <dbReference type="SAM" id="MobiDB-lite"/>
    </source>
</evidence>
<reference evidence="2 3" key="1">
    <citation type="journal article" date="2019" name="Nat. Ecol. Evol.">
        <title>Megaphylogeny resolves global patterns of mushroom evolution.</title>
        <authorList>
            <person name="Varga T."/>
            <person name="Krizsan K."/>
            <person name="Foldi C."/>
            <person name="Dima B."/>
            <person name="Sanchez-Garcia M."/>
            <person name="Sanchez-Ramirez S."/>
            <person name="Szollosi G.J."/>
            <person name="Szarkandi J.G."/>
            <person name="Papp V."/>
            <person name="Albert L."/>
            <person name="Andreopoulos W."/>
            <person name="Angelini C."/>
            <person name="Antonin V."/>
            <person name="Barry K.W."/>
            <person name="Bougher N.L."/>
            <person name="Buchanan P."/>
            <person name="Buyck B."/>
            <person name="Bense V."/>
            <person name="Catcheside P."/>
            <person name="Chovatia M."/>
            <person name="Cooper J."/>
            <person name="Damon W."/>
            <person name="Desjardin D."/>
            <person name="Finy P."/>
            <person name="Geml J."/>
            <person name="Haridas S."/>
            <person name="Hughes K."/>
            <person name="Justo A."/>
            <person name="Karasinski D."/>
            <person name="Kautmanova I."/>
            <person name="Kiss B."/>
            <person name="Kocsube S."/>
            <person name="Kotiranta H."/>
            <person name="LaButti K.M."/>
            <person name="Lechner B.E."/>
            <person name="Liimatainen K."/>
            <person name="Lipzen A."/>
            <person name="Lukacs Z."/>
            <person name="Mihaltcheva S."/>
            <person name="Morgado L.N."/>
            <person name="Niskanen T."/>
            <person name="Noordeloos M.E."/>
            <person name="Ohm R.A."/>
            <person name="Ortiz-Santana B."/>
            <person name="Ovrebo C."/>
            <person name="Racz N."/>
            <person name="Riley R."/>
            <person name="Savchenko A."/>
            <person name="Shiryaev A."/>
            <person name="Soop K."/>
            <person name="Spirin V."/>
            <person name="Szebenyi C."/>
            <person name="Tomsovsky M."/>
            <person name="Tulloss R.E."/>
            <person name="Uehling J."/>
            <person name="Grigoriev I.V."/>
            <person name="Vagvolgyi C."/>
            <person name="Papp T."/>
            <person name="Martin F.M."/>
            <person name="Miettinen O."/>
            <person name="Hibbett D.S."/>
            <person name="Nagy L.G."/>
        </authorList>
    </citation>
    <scope>NUCLEOTIDE SEQUENCE [LARGE SCALE GENOMIC DNA]</scope>
    <source>
        <strain evidence="2 3">CBS 309.79</strain>
    </source>
</reference>
<name>A0A5C3QPN9_9AGAR</name>
<dbReference type="AlphaFoldDB" id="A0A5C3QPN9"/>
<feature type="compositionally biased region" description="Basic and acidic residues" evidence="1">
    <location>
        <begin position="1"/>
        <end position="19"/>
    </location>
</feature>
<gene>
    <name evidence="2" type="ORF">BDV98DRAFT_569565</name>
</gene>
<accession>A0A5C3QPN9</accession>
<evidence type="ECO:0000313" key="2">
    <source>
        <dbReference type="EMBL" id="TFL00304.1"/>
    </source>
</evidence>
<dbReference type="EMBL" id="ML178829">
    <property type="protein sequence ID" value="TFL00304.1"/>
    <property type="molecule type" value="Genomic_DNA"/>
</dbReference>
<organism evidence="2 3">
    <name type="scientific">Pterulicium gracile</name>
    <dbReference type="NCBI Taxonomy" id="1884261"/>
    <lineage>
        <taxon>Eukaryota</taxon>
        <taxon>Fungi</taxon>
        <taxon>Dikarya</taxon>
        <taxon>Basidiomycota</taxon>
        <taxon>Agaricomycotina</taxon>
        <taxon>Agaricomycetes</taxon>
        <taxon>Agaricomycetidae</taxon>
        <taxon>Agaricales</taxon>
        <taxon>Pleurotineae</taxon>
        <taxon>Pterulaceae</taxon>
        <taxon>Pterulicium</taxon>
    </lineage>
</organism>
<feature type="region of interest" description="Disordered" evidence="1">
    <location>
        <begin position="1"/>
        <end position="33"/>
    </location>
</feature>
<keyword evidence="3" id="KW-1185">Reference proteome</keyword>
<evidence type="ECO:0000313" key="3">
    <source>
        <dbReference type="Proteomes" id="UP000305067"/>
    </source>
</evidence>
<protein>
    <submittedName>
        <fullName evidence="2">Uncharacterized protein</fullName>
    </submittedName>
</protein>